<evidence type="ECO:0000256" key="1">
    <source>
        <dbReference type="SAM" id="MobiDB-lite"/>
    </source>
</evidence>
<dbReference type="PANTHER" id="PTHR37804:SF1">
    <property type="entry name" value="CDAA REGULATORY PROTEIN CDAR"/>
    <property type="match status" value="1"/>
</dbReference>
<dbReference type="PANTHER" id="PTHR37804">
    <property type="entry name" value="CDAA REGULATORY PROTEIN CDAR"/>
    <property type="match status" value="1"/>
</dbReference>
<proteinExistence type="predicted"/>
<sequence>MSDKFKTFVERTRFFNRNTTPKVVSIIFALVMWLYVMGEVNPEMVIPLNNISVQLMNVEDLNKSGLVIMGQQDYTVSVRIAGRRNDVYKVSPQDIIARADLRGFHKGTNSIPVEISGPPYITVQDVSPKQLKINLDEIVVRQKPVSVVTIGNAPAGFEPGDAVVSPKEVMVEGPESIVNSITQLIAEIPITDQLKEINDRIPLKAVNEDGKTISGVQISQRYVEVTLPILPTKEVPIVLEFQGKPKDNYKVTAVKMNPETVRIKGQREKLDGVAEIKARTIDIAGIDKTTERNMNLLVPEGVTLLNDSKNFKVTLTVERVLSKEFTYLRDEIAIDNVEAGHSIDLIKVPDNILVRVEAVESVINTIQRNDLQLYINADDLTEGKYSTDIAVSTAHKIEKITAIPSRIDFEVKRDKDPQASGGGQTDTQDTN</sequence>
<evidence type="ECO:0000313" key="2">
    <source>
        <dbReference type="EMBL" id="AOT71394.1"/>
    </source>
</evidence>
<accession>A0A1D8GKG4</accession>
<dbReference type="Gene3D" id="2.170.120.40">
    <property type="entry name" value="YbbR-like domain"/>
    <property type="match status" value="2"/>
</dbReference>
<gene>
    <name evidence="2" type="ORF">Gferi_18795</name>
</gene>
<dbReference type="RefSeq" id="WP_069979182.1">
    <property type="nucleotide sequence ID" value="NZ_CP017269.1"/>
</dbReference>
<dbReference type="KEGG" id="gfe:Gferi_18795"/>
<dbReference type="Pfam" id="PF07949">
    <property type="entry name" value="YbbR"/>
    <property type="match status" value="3"/>
</dbReference>
<evidence type="ECO:0000313" key="3">
    <source>
        <dbReference type="Proteomes" id="UP000095743"/>
    </source>
</evidence>
<dbReference type="InterPro" id="IPR012505">
    <property type="entry name" value="YbbR"/>
</dbReference>
<evidence type="ECO:0008006" key="4">
    <source>
        <dbReference type="Google" id="ProtNLM"/>
    </source>
</evidence>
<dbReference type="InterPro" id="IPR053154">
    <property type="entry name" value="c-di-AMP_regulator"/>
</dbReference>
<protein>
    <recommendedName>
        <fullName evidence="4">YbbR-like protein</fullName>
    </recommendedName>
</protein>
<dbReference type="EMBL" id="CP017269">
    <property type="protein sequence ID" value="AOT71394.1"/>
    <property type="molecule type" value="Genomic_DNA"/>
</dbReference>
<organism evidence="2 3">
    <name type="scientific">Geosporobacter ferrireducens</name>
    <dbReference type="NCBI Taxonomy" id="1424294"/>
    <lineage>
        <taxon>Bacteria</taxon>
        <taxon>Bacillati</taxon>
        <taxon>Bacillota</taxon>
        <taxon>Clostridia</taxon>
        <taxon>Peptostreptococcales</taxon>
        <taxon>Thermotaleaceae</taxon>
        <taxon>Geosporobacter</taxon>
    </lineage>
</organism>
<dbReference type="Gene3D" id="2.170.120.30">
    <property type="match status" value="2"/>
</dbReference>
<dbReference type="Proteomes" id="UP000095743">
    <property type="component" value="Chromosome"/>
</dbReference>
<name>A0A1D8GKG4_9FIRM</name>
<dbReference type="STRING" id="1424294.Gferi_18795"/>
<reference evidence="2 3" key="1">
    <citation type="submission" date="2016-09" db="EMBL/GenBank/DDBJ databases">
        <title>Genomic analysis reveals versatility of anaerobic energy metabolism of Geosporobacter ferrireducens IRF9 of phylum Firmicutes.</title>
        <authorList>
            <person name="Kim S.-J."/>
        </authorList>
    </citation>
    <scope>NUCLEOTIDE SEQUENCE [LARGE SCALE GENOMIC DNA]</scope>
    <source>
        <strain evidence="2 3">IRF9</strain>
    </source>
</reference>
<dbReference type="AlphaFoldDB" id="A0A1D8GKG4"/>
<feature type="region of interest" description="Disordered" evidence="1">
    <location>
        <begin position="410"/>
        <end position="431"/>
    </location>
</feature>
<keyword evidence="3" id="KW-1185">Reference proteome</keyword>